<feature type="transmembrane region" description="Helical" evidence="1">
    <location>
        <begin position="474"/>
        <end position="494"/>
    </location>
</feature>
<dbReference type="GeneID" id="93649701"/>
<name>A0A8H7ZKC2_9ASCO</name>
<feature type="transmembrane region" description="Helical" evidence="1">
    <location>
        <begin position="506"/>
        <end position="527"/>
    </location>
</feature>
<evidence type="ECO:0000313" key="2">
    <source>
        <dbReference type="EMBL" id="KAG5421979.1"/>
    </source>
</evidence>
<evidence type="ECO:0000256" key="1">
    <source>
        <dbReference type="SAM" id="Phobius"/>
    </source>
</evidence>
<sequence>MYSLICFPWGHVDLRRIIVEGIQSYGSEDGADDSVDEIGAFKVDWMSKVLMDIQAKQEADKQLLIEMIAGLTAKFDQKVTSGKENTANEDVSADVDTVGSSTTALSLIDSKSTSFSKDSDVSDTSFKQGARFYVDGHEEAVEVINAARVPMPDVEKAFVAYYNMLSPKVRRSPAEEMELNRYDLSKFPKCSGDDLSNFFFWLDQMVHYKNRCFIPDQTIRPLVVAAAAKTKHEGLKQLVEATTRVPAGDEWYPIRYGTLFQMGKNKLRKSTFADIVGTVLKRLEVSCEPQSFFLTIHAEVTNYIAFNPVESITSYTWIKLLKVLFDKAPAYMEKTIVYMKSQLTISRSTGKAKTASITIDGEKMRNTLLAVKDLPQAKLVATNFDVSFIDTTQISIWTTEGENKNLKKSNWDIRIAIKTIVGVSVTSLLIILMLKMFAKRYTDERPTKELILNFTHNNRQLSMRDRSVVRGWKLFFGHAGVTMFVLIAAGFITGPLTLCTYAWADYVVGLAFAAIAAGTIAQGYNPLRNWEDQVARMERDV</sequence>
<organism evidence="2 3">
    <name type="scientific">Candida metapsilosis</name>
    <dbReference type="NCBI Taxonomy" id="273372"/>
    <lineage>
        <taxon>Eukaryota</taxon>
        <taxon>Fungi</taxon>
        <taxon>Dikarya</taxon>
        <taxon>Ascomycota</taxon>
        <taxon>Saccharomycotina</taxon>
        <taxon>Pichiomycetes</taxon>
        <taxon>Debaryomycetaceae</taxon>
        <taxon>Candida/Lodderomyces clade</taxon>
        <taxon>Candida</taxon>
    </lineage>
</organism>
<dbReference type="Proteomes" id="UP000669133">
    <property type="component" value="Unassembled WGS sequence"/>
</dbReference>
<comment type="caution">
    <text evidence="2">The sequence shown here is derived from an EMBL/GenBank/DDBJ whole genome shotgun (WGS) entry which is preliminary data.</text>
</comment>
<evidence type="ECO:0000313" key="3">
    <source>
        <dbReference type="Proteomes" id="UP000669133"/>
    </source>
</evidence>
<protein>
    <recommendedName>
        <fullName evidence="4">Transmembrane protein</fullName>
    </recommendedName>
</protein>
<reference evidence="2 3" key="1">
    <citation type="submission" date="2020-12" db="EMBL/GenBank/DDBJ databases">
        <title>Effect of drift, selection, and recombination on the evolution of hybrid genomes in Candida yeast pathogens.</title>
        <authorList>
            <person name="Mixao V."/>
            <person name="Ksiezopolska E."/>
            <person name="Saus E."/>
            <person name="Boekhout T."/>
            <person name="Gacser A."/>
            <person name="Gabaldon T."/>
        </authorList>
    </citation>
    <scope>NUCLEOTIDE SEQUENCE [LARGE SCALE GENOMIC DNA]</scope>
    <source>
        <strain evidence="2 3">BP57</strain>
    </source>
</reference>
<dbReference type="AlphaFoldDB" id="A0A8H7ZKC2"/>
<dbReference type="RefSeq" id="XP_067551095.1">
    <property type="nucleotide sequence ID" value="XM_067689779.1"/>
</dbReference>
<keyword evidence="1" id="KW-0472">Membrane</keyword>
<accession>A0A8H7ZKC2</accession>
<dbReference type="OrthoDB" id="10676310at2759"/>
<dbReference type="EMBL" id="JAEOAQ010000001">
    <property type="protein sequence ID" value="KAG5421979.1"/>
    <property type="molecule type" value="Genomic_DNA"/>
</dbReference>
<gene>
    <name evidence="2" type="ORF">I9W82_001072</name>
</gene>
<keyword evidence="3" id="KW-1185">Reference proteome</keyword>
<keyword evidence="1" id="KW-0812">Transmembrane</keyword>
<evidence type="ECO:0008006" key="4">
    <source>
        <dbReference type="Google" id="ProtNLM"/>
    </source>
</evidence>
<feature type="transmembrane region" description="Helical" evidence="1">
    <location>
        <begin position="415"/>
        <end position="438"/>
    </location>
</feature>
<keyword evidence="1" id="KW-1133">Transmembrane helix</keyword>
<proteinExistence type="predicted"/>